<feature type="coiled-coil region" evidence="1">
    <location>
        <begin position="115"/>
        <end position="142"/>
    </location>
</feature>
<dbReference type="Pfam" id="PF12860">
    <property type="entry name" value="PAS_7"/>
    <property type="match status" value="1"/>
</dbReference>
<dbReference type="CDD" id="cd00130">
    <property type="entry name" value="PAS"/>
    <property type="match status" value="1"/>
</dbReference>
<dbReference type="NCBIfam" id="TIGR00229">
    <property type="entry name" value="sensory_box"/>
    <property type="match status" value="1"/>
</dbReference>
<reference evidence="3 4" key="1">
    <citation type="journal article" date="2016" name="Syst. Appl. Microbiol.">
        <title>Pararhizobium polonicum sp. nov. isolated from tumors on stone fruit rootstocks.</title>
        <authorList>
            <person name="Pulawska J."/>
            <person name="Kuzmanovic N."/>
            <person name="Willems A."/>
            <person name="Pothier J.F."/>
        </authorList>
    </citation>
    <scope>NUCLEOTIDE SEQUENCE [LARGE SCALE GENOMIC DNA]</scope>
    <source>
        <strain evidence="3 4">F5.1</strain>
    </source>
</reference>
<protein>
    <recommendedName>
        <fullName evidence="2">GGDEF domain-containing protein</fullName>
    </recommendedName>
</protein>
<organism evidence="3 4">
    <name type="scientific">Pararhizobium polonicum</name>
    <dbReference type="NCBI Taxonomy" id="1612624"/>
    <lineage>
        <taxon>Bacteria</taxon>
        <taxon>Pseudomonadati</taxon>
        <taxon>Pseudomonadota</taxon>
        <taxon>Alphaproteobacteria</taxon>
        <taxon>Hyphomicrobiales</taxon>
        <taxon>Rhizobiaceae</taxon>
        <taxon>Rhizobium/Agrobacterium group</taxon>
        <taxon>Pararhizobium</taxon>
    </lineage>
</organism>
<dbReference type="SMART" id="SM00091">
    <property type="entry name" value="PAS"/>
    <property type="match status" value="2"/>
</dbReference>
<evidence type="ECO:0000256" key="1">
    <source>
        <dbReference type="SAM" id="Coils"/>
    </source>
</evidence>
<dbReference type="PATRIC" id="fig|1612624.7.peg.2663"/>
<dbReference type="Gene3D" id="3.30.450.20">
    <property type="entry name" value="PAS domain"/>
    <property type="match status" value="3"/>
</dbReference>
<keyword evidence="4" id="KW-1185">Reference proteome</keyword>
<feature type="domain" description="GGDEF" evidence="2">
    <location>
        <begin position="415"/>
        <end position="546"/>
    </location>
</feature>
<dbReference type="Proteomes" id="UP000093111">
    <property type="component" value="Unassembled WGS sequence"/>
</dbReference>
<evidence type="ECO:0000313" key="3">
    <source>
        <dbReference type="EMBL" id="OBZ92937.1"/>
    </source>
</evidence>
<accession>A0A1C7NVA0</accession>
<dbReference type="SMART" id="SM00267">
    <property type="entry name" value="GGDEF"/>
    <property type="match status" value="1"/>
</dbReference>
<keyword evidence="1" id="KW-0175">Coiled coil</keyword>
<dbReference type="Pfam" id="PF00990">
    <property type="entry name" value="GGDEF"/>
    <property type="match status" value="1"/>
</dbReference>
<dbReference type="AlphaFoldDB" id="A0A1C7NVA0"/>
<name>A0A1C7NVA0_9HYPH</name>
<dbReference type="SUPFAM" id="SSF55073">
    <property type="entry name" value="Nucleotide cyclase"/>
    <property type="match status" value="1"/>
</dbReference>
<dbReference type="SUPFAM" id="SSF55785">
    <property type="entry name" value="PYP-like sensor domain (PAS domain)"/>
    <property type="match status" value="3"/>
</dbReference>
<dbReference type="InterPro" id="IPR043128">
    <property type="entry name" value="Rev_trsase/Diguanyl_cyclase"/>
</dbReference>
<evidence type="ECO:0000259" key="2">
    <source>
        <dbReference type="PROSITE" id="PS50887"/>
    </source>
</evidence>
<dbReference type="EMBL" id="LGLV01000017">
    <property type="protein sequence ID" value="OBZ92937.1"/>
    <property type="molecule type" value="Genomic_DNA"/>
</dbReference>
<dbReference type="CDD" id="cd01949">
    <property type="entry name" value="GGDEF"/>
    <property type="match status" value="1"/>
</dbReference>
<dbReference type="InterPro" id="IPR035965">
    <property type="entry name" value="PAS-like_dom_sf"/>
</dbReference>
<dbReference type="Pfam" id="PF13188">
    <property type="entry name" value="PAS_8"/>
    <property type="match status" value="1"/>
</dbReference>
<gene>
    <name evidence="3" type="ORF">ADU59_24800</name>
</gene>
<dbReference type="OrthoDB" id="9808408at2"/>
<dbReference type="PANTHER" id="PTHR44757:SF2">
    <property type="entry name" value="BIOFILM ARCHITECTURE MAINTENANCE PROTEIN MBAA"/>
    <property type="match status" value="1"/>
</dbReference>
<comment type="caution">
    <text evidence="3">The sequence shown here is derived from an EMBL/GenBank/DDBJ whole genome shotgun (WGS) entry which is preliminary data.</text>
</comment>
<sequence>MSAAEGKGLTDFTGADALLLLEAVSFASLCVNADGVIVFANEAAIAMSGAGSTMAGTPVLRLLPQWQSLSMTTTRSFRRETMLVRSDGGAIPVELSVVRLGNGRMGVVIRDLIDEKALESMQLELERQNEEALAEAEAAQRRLGFIIDMLPQAACVFDAEDRYVLWNEKYAALYPEIAAHLRPGIAFRDILKISLGSGQTTEAVDDADVWLEERMARHMMPVSQHEQMLRDGRWLRHDDRRTPDGGAIGMRIDITDLKRREESSRLLFDANPMPMMVCDAATLDILAVNHAAVALYGLAAGAMLEKRITDFHVPGESEKLGTTLRGLEGDCEARTVWRQTTASGGEHHVLIYVRMLNEGPSRRLLLTIADVSDRIRAEAHATHLAHHDPLTGLPNRMQFRQRLEAALQTAARDGGELAVHYLDLDGFKPVNDTFGHAAGDMLLKQVAERLKSVLRAGDLVARLGGDEFAILQHASAAGAADIANRCVLALGEPFGIANRQIGISVSIGIAAAPENGFDPDELMSAADTALYQAKASGKSTWRRSRAAA</sequence>
<dbReference type="InterPro" id="IPR052155">
    <property type="entry name" value="Biofilm_reg_signaling"/>
</dbReference>
<dbReference type="PANTHER" id="PTHR44757">
    <property type="entry name" value="DIGUANYLATE CYCLASE DGCP"/>
    <property type="match status" value="1"/>
</dbReference>
<dbReference type="GO" id="GO:0003824">
    <property type="term" value="F:catalytic activity"/>
    <property type="evidence" value="ECO:0007669"/>
    <property type="project" value="UniProtKB-ARBA"/>
</dbReference>
<dbReference type="STRING" id="1612624.ADU59_24800"/>
<dbReference type="FunFam" id="3.30.70.270:FF:000001">
    <property type="entry name" value="Diguanylate cyclase domain protein"/>
    <property type="match status" value="1"/>
</dbReference>
<dbReference type="InterPro" id="IPR000014">
    <property type="entry name" value="PAS"/>
</dbReference>
<dbReference type="Gene3D" id="3.30.70.270">
    <property type="match status" value="1"/>
</dbReference>
<dbReference type="NCBIfam" id="TIGR00254">
    <property type="entry name" value="GGDEF"/>
    <property type="match status" value="1"/>
</dbReference>
<evidence type="ECO:0000313" key="4">
    <source>
        <dbReference type="Proteomes" id="UP000093111"/>
    </source>
</evidence>
<dbReference type="PROSITE" id="PS50887">
    <property type="entry name" value="GGDEF"/>
    <property type="match status" value="1"/>
</dbReference>
<dbReference type="Pfam" id="PF13426">
    <property type="entry name" value="PAS_9"/>
    <property type="match status" value="1"/>
</dbReference>
<dbReference type="InterPro" id="IPR000160">
    <property type="entry name" value="GGDEF_dom"/>
</dbReference>
<proteinExistence type="predicted"/>
<dbReference type="InterPro" id="IPR029787">
    <property type="entry name" value="Nucleotide_cyclase"/>
</dbReference>